<dbReference type="Pfam" id="PF00735">
    <property type="entry name" value="Septin"/>
    <property type="match status" value="1"/>
</dbReference>
<dbReference type="Gene3D" id="3.40.50.300">
    <property type="entry name" value="P-loop containing nucleotide triphosphate hydrolases"/>
    <property type="match status" value="1"/>
</dbReference>
<keyword evidence="2" id="KW-0963">Cytoplasm</keyword>
<evidence type="ECO:0000256" key="6">
    <source>
        <dbReference type="ARBA" id="ARBA00023212"/>
    </source>
</evidence>
<keyword evidence="9" id="KW-0732">Signal</keyword>
<dbReference type="PANTHER" id="PTHR18884">
    <property type="entry name" value="SEPTIN"/>
    <property type="match status" value="1"/>
</dbReference>
<dbReference type="PROSITE" id="PS51719">
    <property type="entry name" value="G_SEPTIN"/>
    <property type="match status" value="1"/>
</dbReference>
<dbReference type="GO" id="GO:0005525">
    <property type="term" value="F:GTP binding"/>
    <property type="evidence" value="ECO:0007669"/>
    <property type="project" value="UniProtKB-KW"/>
</dbReference>
<keyword evidence="11" id="KW-1185">Reference proteome</keyword>
<keyword evidence="5 7" id="KW-0342">GTP-binding</keyword>
<dbReference type="GO" id="GO:0005856">
    <property type="term" value="C:cytoskeleton"/>
    <property type="evidence" value="ECO:0007669"/>
    <property type="project" value="UniProtKB-SubCell"/>
</dbReference>
<dbReference type="CDD" id="cd01850">
    <property type="entry name" value="CDC_Septin"/>
    <property type="match status" value="1"/>
</dbReference>
<comment type="subcellular location">
    <subcellularLocation>
        <location evidence="1">Cytoplasm</location>
        <location evidence="1">Cytoskeleton</location>
    </subcellularLocation>
</comment>
<keyword evidence="3 7" id="KW-0547">Nucleotide-binding</keyword>
<dbReference type="SUPFAM" id="SSF52540">
    <property type="entry name" value="P-loop containing nucleoside triphosphate hydrolases"/>
    <property type="match status" value="1"/>
</dbReference>
<evidence type="ECO:0000256" key="4">
    <source>
        <dbReference type="ARBA" id="ARBA00023054"/>
    </source>
</evidence>
<evidence type="ECO:0000256" key="9">
    <source>
        <dbReference type="SAM" id="SignalP"/>
    </source>
</evidence>
<dbReference type="FunFam" id="3.40.50.300:FF:002048">
    <property type="entry name" value="Septin 6"/>
    <property type="match status" value="1"/>
</dbReference>
<accession>A0A5S6Q081</accession>
<proteinExistence type="inferred from homology"/>
<evidence type="ECO:0000256" key="2">
    <source>
        <dbReference type="ARBA" id="ARBA00022490"/>
    </source>
</evidence>
<evidence type="ECO:0000256" key="3">
    <source>
        <dbReference type="ARBA" id="ARBA00022741"/>
    </source>
</evidence>
<evidence type="ECO:0000259" key="10">
    <source>
        <dbReference type="PROSITE" id="PS51719"/>
    </source>
</evidence>
<evidence type="ECO:0000256" key="8">
    <source>
        <dbReference type="SAM" id="Coils"/>
    </source>
</evidence>
<comment type="similarity">
    <text evidence="7">Belongs to the TRAFAC class TrmE-Era-EngA-EngB-Septin-like GTPase superfamily. Septin GTPase family.</text>
</comment>
<evidence type="ECO:0000256" key="1">
    <source>
        <dbReference type="ARBA" id="ARBA00004245"/>
    </source>
</evidence>
<evidence type="ECO:0000256" key="5">
    <source>
        <dbReference type="ARBA" id="ARBA00023134"/>
    </source>
</evidence>
<keyword evidence="6" id="KW-0206">Cytoskeleton</keyword>
<dbReference type="InterPro" id="IPR027417">
    <property type="entry name" value="P-loop_NTPase"/>
</dbReference>
<feature type="coiled-coil region" evidence="8">
    <location>
        <begin position="426"/>
        <end position="489"/>
    </location>
</feature>
<feature type="chain" id="PRO_5024327967" evidence="9">
    <location>
        <begin position="20"/>
        <end position="493"/>
    </location>
</feature>
<dbReference type="AlphaFoldDB" id="A0A5S6Q081"/>
<dbReference type="InterPro" id="IPR030379">
    <property type="entry name" value="G_SEPTIN_dom"/>
</dbReference>
<evidence type="ECO:0000313" key="12">
    <source>
        <dbReference type="WBParaSite" id="TMUE_0000000645.1"/>
    </source>
</evidence>
<organism evidence="11 12">
    <name type="scientific">Trichuris muris</name>
    <name type="common">Mouse whipworm</name>
    <dbReference type="NCBI Taxonomy" id="70415"/>
    <lineage>
        <taxon>Eukaryota</taxon>
        <taxon>Metazoa</taxon>
        <taxon>Ecdysozoa</taxon>
        <taxon>Nematoda</taxon>
        <taxon>Enoplea</taxon>
        <taxon>Dorylaimia</taxon>
        <taxon>Trichinellida</taxon>
        <taxon>Trichuridae</taxon>
        <taxon>Trichuris</taxon>
    </lineage>
</organism>
<dbReference type="WBParaSite" id="TMUE_0000000645.1">
    <property type="protein sequence ID" value="TMUE_0000000645.1"/>
    <property type="gene ID" value="WBGene00285730"/>
</dbReference>
<feature type="signal peptide" evidence="9">
    <location>
        <begin position="1"/>
        <end position="19"/>
    </location>
</feature>
<keyword evidence="4 8" id="KW-0175">Coiled coil</keyword>
<dbReference type="Proteomes" id="UP000046395">
    <property type="component" value="Unassembled WGS sequence"/>
</dbReference>
<protein>
    <submittedName>
        <fullName evidence="12">Septin-type G domain-containing protein</fullName>
    </submittedName>
</protein>
<dbReference type="STRING" id="70415.A0A5S6Q081"/>
<sequence>MLFLLCLYFYLSRQPGLFGISREPPSAVKHNSSAHQNTTMQLISMALRPMLSFSVGQHIGFQYIYSCKKTAMLDSVENGIEYLNVRLATPESVLSEATEIRCLDLKGFVGFSNLPQQLVKKIKRGGCTFNIMCVGETGIGKSTLMESLFNKSFDMEPCSHELNTVELRERQFEVEERDIVLKLSLVETAGFGDQLDKENSVRIISDFLDRQYEMYLQEELRVRRDMRIYQDTRIHVCIYFISPTGHGLKALDVYALKMLGKKVNIVPIIAKADTISKDELKRFKAKILDELRLNGISVYTFPEDDATAGEENATFNAVVPFAVVGSVDFVQKGDELVRARQYPWGIVEVENEEHCDFLKLRAALIRVNIAHLIDRTHSVLYEQYRSRRLRDLGVRDGDIGPGMMQAYQLRRSELLEQVKAKESHLRESFVEKVRLKEQELKVKENEIKGKVEALRQEHATVMRKLDDQLKRLEKERADFEAAKQHFLAQKKKK</sequence>
<evidence type="ECO:0000313" key="11">
    <source>
        <dbReference type="Proteomes" id="UP000046395"/>
    </source>
</evidence>
<reference evidence="12" key="1">
    <citation type="submission" date="2019-12" db="UniProtKB">
        <authorList>
            <consortium name="WormBaseParasite"/>
        </authorList>
    </citation>
    <scope>IDENTIFICATION</scope>
</reference>
<evidence type="ECO:0000256" key="7">
    <source>
        <dbReference type="RuleBase" id="RU004560"/>
    </source>
</evidence>
<dbReference type="InterPro" id="IPR016491">
    <property type="entry name" value="Septin"/>
</dbReference>
<name>A0A5S6Q081_TRIMR</name>
<feature type="domain" description="Septin-type G" evidence="10">
    <location>
        <begin position="125"/>
        <end position="391"/>
    </location>
</feature>